<gene>
    <name evidence="1" type="ORF">C7373_1293</name>
</gene>
<evidence type="ECO:0000313" key="1">
    <source>
        <dbReference type="EMBL" id="PVY45283.1"/>
    </source>
</evidence>
<protein>
    <submittedName>
        <fullName evidence="1">Uncharacterized protein</fullName>
    </submittedName>
</protein>
<dbReference type="Proteomes" id="UP000245778">
    <property type="component" value="Unassembled WGS sequence"/>
</dbReference>
<evidence type="ECO:0000313" key="2">
    <source>
        <dbReference type="Proteomes" id="UP000245778"/>
    </source>
</evidence>
<organism evidence="1 2">
    <name type="scientific">Intestinimonas butyriciproducens</name>
    <dbReference type="NCBI Taxonomy" id="1297617"/>
    <lineage>
        <taxon>Bacteria</taxon>
        <taxon>Bacillati</taxon>
        <taxon>Bacillota</taxon>
        <taxon>Clostridia</taxon>
        <taxon>Eubacteriales</taxon>
        <taxon>Intestinimonas</taxon>
    </lineage>
</organism>
<reference evidence="1 2" key="1">
    <citation type="submission" date="2018-04" db="EMBL/GenBank/DDBJ databases">
        <title>Genomic Encyclopedia of Type Strains, Phase IV (KMG-IV): sequencing the most valuable type-strain genomes for metagenomic binning, comparative biology and taxonomic classification.</title>
        <authorList>
            <person name="Goeker M."/>
        </authorList>
    </citation>
    <scope>NUCLEOTIDE SEQUENCE [LARGE SCALE GENOMIC DNA]</scope>
    <source>
        <strain evidence="1 2">DSM 26588</strain>
    </source>
</reference>
<comment type="caution">
    <text evidence="1">The sequence shown here is derived from an EMBL/GenBank/DDBJ whole genome shotgun (WGS) entry which is preliminary data.</text>
</comment>
<accession>A0A2U1B9E2</accession>
<proteinExistence type="predicted"/>
<sequence>MSDCILPVMGDNLSTKLCSGKKLRKVIDATCTSTSFRDFTFSGITAAELKSLLIGSPILMMACESTDYYITVFGAAAGVTDSATSAQFYASGLNVTKSNAASTGYTGSFFSVTFDTLLVRHTYSNGSRVPYGIDGTAAKFYVFN</sequence>
<dbReference type="EMBL" id="QEKK01000029">
    <property type="protein sequence ID" value="PVY45283.1"/>
    <property type="molecule type" value="Genomic_DNA"/>
</dbReference>
<dbReference type="AlphaFoldDB" id="A0A2U1B9E2"/>
<dbReference type="RefSeq" id="WP_116722668.1">
    <property type="nucleotide sequence ID" value="NZ_CP011524.1"/>
</dbReference>
<dbReference type="GeneID" id="93229593"/>
<name>A0A2U1B9E2_9FIRM</name>